<dbReference type="AlphaFoldDB" id="A0A382WL07"/>
<evidence type="ECO:0000256" key="6">
    <source>
        <dbReference type="ARBA" id="ARBA00022723"/>
    </source>
</evidence>
<evidence type="ECO:0000256" key="9">
    <source>
        <dbReference type="ARBA" id="ARBA00023004"/>
    </source>
</evidence>
<dbReference type="PANTHER" id="PTHR31528">
    <property type="entry name" value="4-AMINO-5-HYDROXYMETHYL-2-METHYLPYRIMIDINE PHOSPHATE SYNTHASE THI11-RELATED"/>
    <property type="match status" value="1"/>
</dbReference>
<evidence type="ECO:0000259" key="12">
    <source>
        <dbReference type="Pfam" id="PF09084"/>
    </source>
</evidence>
<evidence type="ECO:0000256" key="10">
    <source>
        <dbReference type="ARBA" id="ARBA00033171"/>
    </source>
</evidence>
<protein>
    <recommendedName>
        <fullName evidence="10">Thiamine pyrimidine synthase</fullName>
    </recommendedName>
</protein>
<dbReference type="GO" id="GO:0016740">
    <property type="term" value="F:transferase activity"/>
    <property type="evidence" value="ECO:0007669"/>
    <property type="project" value="UniProtKB-KW"/>
</dbReference>
<dbReference type="EMBL" id="UINC01160789">
    <property type="protein sequence ID" value="SVD59626.1"/>
    <property type="molecule type" value="Genomic_DNA"/>
</dbReference>
<organism evidence="13">
    <name type="scientific">marine metagenome</name>
    <dbReference type="NCBI Taxonomy" id="408172"/>
    <lineage>
        <taxon>unclassified sequences</taxon>
        <taxon>metagenomes</taxon>
        <taxon>ecological metagenomes</taxon>
    </lineage>
</organism>
<keyword evidence="7" id="KW-0663">Pyridoxal phosphate</keyword>
<feature type="domain" description="SsuA/THI5-like" evidence="12">
    <location>
        <begin position="56"/>
        <end position="197"/>
    </location>
</feature>
<comment type="catalytic activity">
    <reaction evidence="11">
        <text>N(6)-(pyridoxal phosphate)-L-lysyl-[4-amino-5-hydroxymethyl-2-methylpyrimidine phosphate synthase] + L-histidyl-[4-amino-5-hydroxymethyl-2-methylpyrimidine phosphate synthase] + 2 Fe(3+) + 4 H2O = L-lysyl-[4-amino-5-hydroxymethyl-2-methylpyrimidine phosphate synthase] + (2S)-2-amino-5-hydroxy-4-oxopentanoyl-[4-amino-5-hydroxymethyl-2-methylpyrimidine phosphate synthase] + 4-amino-2-methyl-5-(phosphooxymethyl)pyrimidine + 3-oxopropanoate + 2 Fe(2+) + 2 H(+)</text>
        <dbReference type="Rhea" id="RHEA:65756"/>
        <dbReference type="Rhea" id="RHEA-COMP:16892"/>
        <dbReference type="Rhea" id="RHEA-COMP:16893"/>
        <dbReference type="Rhea" id="RHEA-COMP:16894"/>
        <dbReference type="Rhea" id="RHEA-COMP:16895"/>
        <dbReference type="ChEBI" id="CHEBI:15377"/>
        <dbReference type="ChEBI" id="CHEBI:15378"/>
        <dbReference type="ChEBI" id="CHEBI:29033"/>
        <dbReference type="ChEBI" id="CHEBI:29034"/>
        <dbReference type="ChEBI" id="CHEBI:29969"/>
        <dbReference type="ChEBI" id="CHEBI:29979"/>
        <dbReference type="ChEBI" id="CHEBI:33190"/>
        <dbReference type="ChEBI" id="CHEBI:58354"/>
        <dbReference type="ChEBI" id="CHEBI:143915"/>
        <dbReference type="ChEBI" id="CHEBI:157692"/>
    </reaction>
    <physiologicalReaction direction="left-to-right" evidence="11">
        <dbReference type="Rhea" id="RHEA:65757"/>
    </physiologicalReaction>
</comment>
<accession>A0A382WL07</accession>
<dbReference type="InterPro" id="IPR015168">
    <property type="entry name" value="SsuA/THI5"/>
</dbReference>
<dbReference type="PANTHER" id="PTHR31528:SF1">
    <property type="entry name" value="4-AMINO-5-HYDROXYMETHYL-2-METHYLPYRIMIDINE PHOSPHATE SYNTHASE THI11-RELATED"/>
    <property type="match status" value="1"/>
</dbReference>
<evidence type="ECO:0000256" key="7">
    <source>
        <dbReference type="ARBA" id="ARBA00022898"/>
    </source>
</evidence>
<keyword evidence="9" id="KW-0408">Iron</keyword>
<gene>
    <name evidence="13" type="ORF">METZ01_LOCUS412480</name>
</gene>
<comment type="subunit">
    <text evidence="4">Homodimer.</text>
</comment>
<evidence type="ECO:0000256" key="4">
    <source>
        <dbReference type="ARBA" id="ARBA00011738"/>
    </source>
</evidence>
<keyword evidence="8" id="KW-0784">Thiamine biosynthesis</keyword>
<reference evidence="13" key="1">
    <citation type="submission" date="2018-05" db="EMBL/GenBank/DDBJ databases">
        <authorList>
            <person name="Lanie J.A."/>
            <person name="Ng W.-L."/>
            <person name="Kazmierczak K.M."/>
            <person name="Andrzejewski T.M."/>
            <person name="Davidsen T.M."/>
            <person name="Wayne K.J."/>
            <person name="Tettelin H."/>
            <person name="Glass J.I."/>
            <person name="Rusch D."/>
            <person name="Podicherti R."/>
            <person name="Tsui H.-C.T."/>
            <person name="Winkler M.E."/>
        </authorList>
    </citation>
    <scope>NUCLEOTIDE SEQUENCE</scope>
</reference>
<evidence type="ECO:0000256" key="2">
    <source>
        <dbReference type="ARBA" id="ARBA00004948"/>
    </source>
</evidence>
<evidence type="ECO:0000256" key="1">
    <source>
        <dbReference type="ARBA" id="ARBA00003469"/>
    </source>
</evidence>
<comment type="pathway">
    <text evidence="2">Cofactor biosynthesis; thiamine diphosphate biosynthesis.</text>
</comment>
<name>A0A382WL07_9ZZZZ</name>
<evidence type="ECO:0000313" key="13">
    <source>
        <dbReference type="EMBL" id="SVD59626.1"/>
    </source>
</evidence>
<comment type="function">
    <text evidence="1">Responsible for the formation of the pyrimidine heterocycle in the thiamine biosynthesis pathway. Catalyzes the formation of hydroxymethylpyrimidine phosphate (HMP-P) from histidine and pyridoxal phosphate (PLP). The protein uses PLP and the active site histidine to form HMP-P, generating an inactive enzyme. The enzyme can only undergo a single turnover, which suggests it is a suicide enzyme.</text>
</comment>
<feature type="non-terminal residue" evidence="13">
    <location>
        <position position="201"/>
    </location>
</feature>
<keyword evidence="5" id="KW-0808">Transferase</keyword>
<dbReference type="SUPFAM" id="SSF53850">
    <property type="entry name" value="Periplasmic binding protein-like II"/>
    <property type="match status" value="1"/>
</dbReference>
<sequence>MGNIKNKYGKLQKIIFTLAVTTFLSLQTGILGFSQSGEAQAKETVRVGMSWIPNVEYGGVWIAMEKGYFADEGLSIKHFPGGPNAPKPPVTLAAGKIDIGYGSWYSFLDAVSRGNDFVLIAATFAVSPLGILSLGDNPIRKPADIIGKKILAQGATERKAIEATLILNNLPNNWKAVPAGYSPEPLLNKQGDGYTAFGTNQ</sequence>
<dbReference type="GO" id="GO:0046872">
    <property type="term" value="F:metal ion binding"/>
    <property type="evidence" value="ECO:0007669"/>
    <property type="project" value="UniProtKB-KW"/>
</dbReference>
<evidence type="ECO:0000256" key="5">
    <source>
        <dbReference type="ARBA" id="ARBA00022679"/>
    </source>
</evidence>
<evidence type="ECO:0000256" key="3">
    <source>
        <dbReference type="ARBA" id="ARBA00009406"/>
    </source>
</evidence>
<proteinExistence type="inferred from homology"/>
<dbReference type="Gene3D" id="3.40.190.10">
    <property type="entry name" value="Periplasmic binding protein-like II"/>
    <property type="match status" value="2"/>
</dbReference>
<evidence type="ECO:0000256" key="11">
    <source>
        <dbReference type="ARBA" id="ARBA00048179"/>
    </source>
</evidence>
<dbReference type="GO" id="GO:0009228">
    <property type="term" value="P:thiamine biosynthetic process"/>
    <property type="evidence" value="ECO:0007669"/>
    <property type="project" value="UniProtKB-KW"/>
</dbReference>
<dbReference type="InterPro" id="IPR027939">
    <property type="entry name" value="NMT1/THI5"/>
</dbReference>
<evidence type="ECO:0000256" key="8">
    <source>
        <dbReference type="ARBA" id="ARBA00022977"/>
    </source>
</evidence>
<comment type="similarity">
    <text evidence="3">Belongs to the NMT1/THI5 family.</text>
</comment>
<dbReference type="Pfam" id="PF09084">
    <property type="entry name" value="NMT1"/>
    <property type="match status" value="1"/>
</dbReference>
<keyword evidence="6" id="KW-0479">Metal-binding</keyword>